<dbReference type="Proteomes" id="UP000747110">
    <property type="component" value="Unassembled WGS sequence"/>
</dbReference>
<proteinExistence type="predicted"/>
<feature type="non-terminal residue" evidence="2">
    <location>
        <position position="437"/>
    </location>
</feature>
<feature type="non-terminal residue" evidence="2">
    <location>
        <position position="1"/>
    </location>
</feature>
<reference evidence="2" key="1">
    <citation type="journal article" date="2021" name="Proc. Natl. Acad. Sci. U.S.A.">
        <title>Three genomes in the algal genus Volvox reveal the fate of a haploid sex-determining region after a transition to homothallism.</title>
        <authorList>
            <person name="Yamamoto K."/>
            <person name="Hamaji T."/>
            <person name="Kawai-Toyooka H."/>
            <person name="Matsuzaki R."/>
            <person name="Takahashi F."/>
            <person name="Nishimura Y."/>
            <person name="Kawachi M."/>
            <person name="Noguchi H."/>
            <person name="Minakuchi Y."/>
            <person name="Umen J.G."/>
            <person name="Toyoda A."/>
            <person name="Nozaki H."/>
        </authorList>
    </citation>
    <scope>NUCLEOTIDE SEQUENCE</scope>
    <source>
        <strain evidence="2">NIES-3786</strain>
    </source>
</reference>
<dbReference type="AlphaFoldDB" id="A0A8J4FN65"/>
<feature type="compositionally biased region" description="Acidic residues" evidence="1">
    <location>
        <begin position="248"/>
        <end position="261"/>
    </location>
</feature>
<sequence length="437" mass="43442">SQPVHRASALSAACITIWLDWDTGSHSGAVTTAIGSGGGGGPSHAIRLQQAPTSFSPPPLPPLPQVAVRWEMFCAYCRFLIARRLRIIASWHALVATASAASHPLPPPPGAPVASVLSLGNLLGLTGGGGQGSIESCGGGGGTAPAVNRTASFTSRAPVMMEFVEELPTPAPSVQRRDPRAIGGAAFGATGGGVTATASAIATSATAAVSTGGNNGAATLDDSYTHSTSTAAPYGIAGLVVEPMGSSEDPDEAEDGGDEVGEVGGAMAAPPQRLQLAQRSFVMPSGSSFSHRAKAFLGMRPSHSSPDLKKLMAGGQSQGGTNRWHGAEIYGDSTANSKAVCAAAQVAAQEAEAVAYAHGSVYYSSQASTSSTAAIGTSAASGGGVIGGGASGSQFDWSLVMASVNSGPRHGNSAGHTPIPSAAVNRLSPLSCSADIM</sequence>
<protein>
    <submittedName>
        <fullName evidence="2">Uncharacterized protein</fullName>
    </submittedName>
</protein>
<evidence type="ECO:0000256" key="1">
    <source>
        <dbReference type="SAM" id="MobiDB-lite"/>
    </source>
</evidence>
<name>A0A8J4FN65_9CHLO</name>
<dbReference type="EMBL" id="BNCP01000019">
    <property type="protein sequence ID" value="GIL80704.1"/>
    <property type="molecule type" value="Genomic_DNA"/>
</dbReference>
<accession>A0A8J4FN65</accession>
<evidence type="ECO:0000313" key="2">
    <source>
        <dbReference type="EMBL" id="GIL80704.1"/>
    </source>
</evidence>
<gene>
    <name evidence="2" type="ORF">Vretifemale_10010</name>
</gene>
<keyword evidence="3" id="KW-1185">Reference proteome</keyword>
<organism evidence="2 3">
    <name type="scientific">Volvox reticuliferus</name>
    <dbReference type="NCBI Taxonomy" id="1737510"/>
    <lineage>
        <taxon>Eukaryota</taxon>
        <taxon>Viridiplantae</taxon>
        <taxon>Chlorophyta</taxon>
        <taxon>core chlorophytes</taxon>
        <taxon>Chlorophyceae</taxon>
        <taxon>CS clade</taxon>
        <taxon>Chlamydomonadales</taxon>
        <taxon>Volvocaceae</taxon>
        <taxon>Volvox</taxon>
    </lineage>
</organism>
<comment type="caution">
    <text evidence="2">The sequence shown here is derived from an EMBL/GenBank/DDBJ whole genome shotgun (WGS) entry which is preliminary data.</text>
</comment>
<evidence type="ECO:0000313" key="3">
    <source>
        <dbReference type="Proteomes" id="UP000747110"/>
    </source>
</evidence>
<feature type="region of interest" description="Disordered" evidence="1">
    <location>
        <begin position="243"/>
        <end position="264"/>
    </location>
</feature>